<name>A0A7W9SWL5_ARMRO</name>
<gene>
    <name evidence="1" type="ORF">HNQ39_005157</name>
</gene>
<dbReference type="Proteomes" id="UP000520814">
    <property type="component" value="Unassembled WGS sequence"/>
</dbReference>
<dbReference type="EMBL" id="JACHGW010000006">
    <property type="protein sequence ID" value="MBB6053323.1"/>
    <property type="molecule type" value="Genomic_DNA"/>
</dbReference>
<comment type="caution">
    <text evidence="1">The sequence shown here is derived from an EMBL/GenBank/DDBJ whole genome shotgun (WGS) entry which is preliminary data.</text>
</comment>
<protein>
    <submittedName>
        <fullName evidence="1">Uncharacterized protein</fullName>
    </submittedName>
</protein>
<accession>A0A7W9SWL5</accession>
<reference evidence="1 2" key="1">
    <citation type="submission" date="2020-08" db="EMBL/GenBank/DDBJ databases">
        <title>Genomic Encyclopedia of Type Strains, Phase IV (KMG-IV): sequencing the most valuable type-strain genomes for metagenomic binning, comparative biology and taxonomic classification.</title>
        <authorList>
            <person name="Goeker M."/>
        </authorList>
    </citation>
    <scope>NUCLEOTIDE SEQUENCE [LARGE SCALE GENOMIC DNA]</scope>
    <source>
        <strain evidence="1 2">DSM 23562</strain>
    </source>
</reference>
<evidence type="ECO:0000313" key="2">
    <source>
        <dbReference type="Proteomes" id="UP000520814"/>
    </source>
</evidence>
<organism evidence="1 2">
    <name type="scientific">Armatimonas rosea</name>
    <dbReference type="NCBI Taxonomy" id="685828"/>
    <lineage>
        <taxon>Bacteria</taxon>
        <taxon>Bacillati</taxon>
        <taxon>Armatimonadota</taxon>
        <taxon>Armatimonadia</taxon>
        <taxon>Armatimonadales</taxon>
        <taxon>Armatimonadaceae</taxon>
        <taxon>Armatimonas</taxon>
    </lineage>
</organism>
<keyword evidence="2" id="KW-1185">Reference proteome</keyword>
<proteinExistence type="predicted"/>
<evidence type="ECO:0000313" key="1">
    <source>
        <dbReference type="EMBL" id="MBB6053323.1"/>
    </source>
</evidence>
<dbReference type="AlphaFoldDB" id="A0A7W9SWL5"/>
<dbReference type="RefSeq" id="WP_184203418.1">
    <property type="nucleotide sequence ID" value="NZ_JACHGW010000006.1"/>
</dbReference>
<sequence>MNRPTKPFRLASRITADCKALLEALILRYGISEAAIIEQAVREYAEKRGVSGTPPKIEQ</sequence>